<evidence type="ECO:0000313" key="10">
    <source>
        <dbReference type="Proteomes" id="UP001445076"/>
    </source>
</evidence>
<comment type="subcellular location">
    <subcellularLocation>
        <location evidence="1 7">Endoplasmic reticulum membrane</location>
        <topology evidence="1 7">Multi-pass membrane protein</topology>
    </subcellularLocation>
</comment>
<sequence length="131" mass="14856">MAAPAGKTTTADVSLRVVLLEGEWCCWRVSEWCCWRIIMTKLMEWLTGAVLILGPWSAVVTNTIQNEFTKQYYMEILLFPVFLVAVFGLVSIAVIAYRVYTFNDCQEAAEELQQQIKEAKADLAKKGLKLD</sequence>
<name>A0AAW0W1E9_CHEQU</name>
<evidence type="ECO:0000256" key="3">
    <source>
        <dbReference type="ARBA" id="ARBA00022692"/>
    </source>
</evidence>
<evidence type="ECO:0000256" key="4">
    <source>
        <dbReference type="ARBA" id="ARBA00022824"/>
    </source>
</evidence>
<keyword evidence="3 7" id="KW-0812">Transmembrane</keyword>
<keyword evidence="6 7" id="KW-0472">Membrane</keyword>
<comment type="pathway">
    <text evidence="7">Protein modification; protein glycosylation.</text>
</comment>
<accession>A0AAW0W1E9</accession>
<evidence type="ECO:0000256" key="8">
    <source>
        <dbReference type="SAM" id="Coils"/>
    </source>
</evidence>
<dbReference type="PANTHER" id="PTHR16433">
    <property type="entry name" value="DOLICHOL-PHOSPHATE MANNOSYLTRANSFERASE SUBUNIT 3"/>
    <property type="match status" value="1"/>
</dbReference>
<protein>
    <recommendedName>
        <fullName evidence="7">Dolichol-phosphate mannosyltransferase subunit 3</fullName>
    </recommendedName>
</protein>
<dbReference type="GO" id="GO:0006506">
    <property type="term" value="P:GPI anchor biosynthetic process"/>
    <property type="evidence" value="ECO:0007669"/>
    <property type="project" value="TreeGrafter"/>
</dbReference>
<keyword evidence="4 7" id="KW-0256">Endoplasmic reticulum</keyword>
<evidence type="ECO:0000256" key="1">
    <source>
        <dbReference type="ARBA" id="ARBA00004477"/>
    </source>
</evidence>
<dbReference type="EMBL" id="JARKIK010000091">
    <property type="protein sequence ID" value="KAK8723234.1"/>
    <property type="molecule type" value="Genomic_DNA"/>
</dbReference>
<comment type="caution">
    <text evidence="9">The sequence shown here is derived from an EMBL/GenBank/DDBJ whole genome shotgun (WGS) entry which is preliminary data.</text>
</comment>
<keyword evidence="5 7" id="KW-1133">Transmembrane helix</keyword>
<dbReference type="Proteomes" id="UP001445076">
    <property type="component" value="Unassembled WGS sequence"/>
</dbReference>
<evidence type="ECO:0000256" key="5">
    <source>
        <dbReference type="ARBA" id="ARBA00022989"/>
    </source>
</evidence>
<comment type="subunit">
    <text evidence="7">Component of the dolichol-phosphate mannose (DPM) synthase complex.</text>
</comment>
<dbReference type="InterPro" id="IPR013174">
    <property type="entry name" value="DPM3"/>
</dbReference>
<proteinExistence type="inferred from homology"/>
<evidence type="ECO:0000313" key="9">
    <source>
        <dbReference type="EMBL" id="KAK8723234.1"/>
    </source>
</evidence>
<gene>
    <name evidence="9" type="ORF">OTU49_011925</name>
</gene>
<dbReference type="AlphaFoldDB" id="A0AAW0W1E9"/>
<dbReference type="Pfam" id="PF08285">
    <property type="entry name" value="DPM3"/>
    <property type="match status" value="1"/>
</dbReference>
<dbReference type="GO" id="GO:0033185">
    <property type="term" value="C:dolichol-phosphate-mannose synthase complex"/>
    <property type="evidence" value="ECO:0007669"/>
    <property type="project" value="TreeGrafter"/>
</dbReference>
<dbReference type="PANTHER" id="PTHR16433:SF0">
    <property type="entry name" value="DOLICHOL-PHOSPHATE MANNOSYLTRANSFERASE SUBUNIT 3"/>
    <property type="match status" value="1"/>
</dbReference>
<comment type="function">
    <text evidence="7">Stabilizer subunit of the dolichol-phosphate mannose (DPM) synthase complex; tethers catalytic subunit to the ER.</text>
</comment>
<keyword evidence="10" id="KW-1185">Reference proteome</keyword>
<keyword evidence="8" id="KW-0175">Coiled coil</keyword>
<feature type="transmembrane region" description="Helical" evidence="7">
    <location>
        <begin position="76"/>
        <end position="100"/>
    </location>
</feature>
<feature type="transmembrane region" description="Helical" evidence="7">
    <location>
        <begin position="45"/>
        <end position="64"/>
    </location>
</feature>
<evidence type="ECO:0000256" key="2">
    <source>
        <dbReference type="ARBA" id="ARBA00010430"/>
    </source>
</evidence>
<evidence type="ECO:0000256" key="7">
    <source>
        <dbReference type="RuleBase" id="RU365085"/>
    </source>
</evidence>
<dbReference type="GO" id="GO:0005789">
    <property type="term" value="C:endoplasmic reticulum membrane"/>
    <property type="evidence" value="ECO:0007669"/>
    <property type="project" value="UniProtKB-SubCell"/>
</dbReference>
<evidence type="ECO:0000256" key="6">
    <source>
        <dbReference type="ARBA" id="ARBA00023136"/>
    </source>
</evidence>
<comment type="similarity">
    <text evidence="2 7">Belongs to the DPM3 family.</text>
</comment>
<reference evidence="9 10" key="1">
    <citation type="journal article" date="2024" name="BMC Genomics">
        <title>Genome assembly of redclaw crayfish (Cherax quadricarinatus) provides insights into its immune adaptation and hypoxia tolerance.</title>
        <authorList>
            <person name="Liu Z."/>
            <person name="Zheng J."/>
            <person name="Li H."/>
            <person name="Fang K."/>
            <person name="Wang S."/>
            <person name="He J."/>
            <person name="Zhou D."/>
            <person name="Weng S."/>
            <person name="Chi M."/>
            <person name="Gu Z."/>
            <person name="He J."/>
            <person name="Li F."/>
            <person name="Wang M."/>
        </authorList>
    </citation>
    <scope>NUCLEOTIDE SEQUENCE [LARGE SCALE GENOMIC DNA]</scope>
    <source>
        <strain evidence="9">ZL_2023a</strain>
    </source>
</reference>
<feature type="coiled-coil region" evidence="8">
    <location>
        <begin position="102"/>
        <end position="129"/>
    </location>
</feature>
<organism evidence="9 10">
    <name type="scientific">Cherax quadricarinatus</name>
    <name type="common">Australian red claw crayfish</name>
    <dbReference type="NCBI Taxonomy" id="27406"/>
    <lineage>
        <taxon>Eukaryota</taxon>
        <taxon>Metazoa</taxon>
        <taxon>Ecdysozoa</taxon>
        <taxon>Arthropoda</taxon>
        <taxon>Crustacea</taxon>
        <taxon>Multicrustacea</taxon>
        <taxon>Malacostraca</taxon>
        <taxon>Eumalacostraca</taxon>
        <taxon>Eucarida</taxon>
        <taxon>Decapoda</taxon>
        <taxon>Pleocyemata</taxon>
        <taxon>Astacidea</taxon>
        <taxon>Parastacoidea</taxon>
        <taxon>Parastacidae</taxon>
        <taxon>Cherax</taxon>
    </lineage>
</organism>